<dbReference type="OrthoDB" id="9760715at2"/>
<dbReference type="InterPro" id="IPR001650">
    <property type="entry name" value="Helicase_C-like"/>
</dbReference>
<dbReference type="PANTHER" id="PTHR10799">
    <property type="entry name" value="SNF2/RAD54 HELICASE FAMILY"/>
    <property type="match status" value="1"/>
</dbReference>
<gene>
    <name evidence="7" type="ORF">SAMN04488132_10368</name>
</gene>
<dbReference type="STRING" id="413434.SAMN04488132_10368"/>
<keyword evidence="8" id="KW-1185">Reference proteome</keyword>
<dbReference type="InterPro" id="IPR049730">
    <property type="entry name" value="SNF2/RAD54-like_C"/>
</dbReference>
<dbReference type="InterPro" id="IPR000330">
    <property type="entry name" value="SNF2_N"/>
</dbReference>
<dbReference type="RefSeq" id="WP_078830576.1">
    <property type="nucleotide sequence ID" value="NZ_FUWH01000003.1"/>
</dbReference>
<dbReference type="CDD" id="cd18012">
    <property type="entry name" value="DEXQc_arch_SWI2_SNF2"/>
    <property type="match status" value="1"/>
</dbReference>
<reference evidence="7 8" key="1">
    <citation type="submission" date="2017-02" db="EMBL/GenBank/DDBJ databases">
        <authorList>
            <person name="Peterson S.W."/>
        </authorList>
    </citation>
    <scope>NUCLEOTIDE SEQUENCE [LARGE SCALE GENOMIC DNA]</scope>
    <source>
        <strain evidence="7 8">DSM 22335</strain>
    </source>
</reference>
<dbReference type="Pfam" id="PF00176">
    <property type="entry name" value="SNF2-rel_dom"/>
    <property type="match status" value="1"/>
</dbReference>
<keyword evidence="2" id="KW-0479">Metal-binding</keyword>
<keyword evidence="7" id="KW-0808">Transferase</keyword>
<dbReference type="GO" id="GO:0016787">
    <property type="term" value="F:hydrolase activity"/>
    <property type="evidence" value="ECO:0007669"/>
    <property type="project" value="UniProtKB-KW"/>
</dbReference>
<dbReference type="InterPro" id="IPR013663">
    <property type="entry name" value="Helicase_SWF/SNF/SWI_bac"/>
</dbReference>
<keyword evidence="1" id="KW-0378">Hydrolase</keyword>
<dbReference type="GO" id="GO:0005524">
    <property type="term" value="F:ATP binding"/>
    <property type="evidence" value="ECO:0007669"/>
    <property type="project" value="InterPro"/>
</dbReference>
<dbReference type="Pfam" id="PF00271">
    <property type="entry name" value="Helicase_C"/>
    <property type="match status" value="1"/>
</dbReference>
<dbReference type="InterPro" id="IPR027417">
    <property type="entry name" value="P-loop_NTPase"/>
</dbReference>
<dbReference type="Gene3D" id="3.40.50.10810">
    <property type="entry name" value="Tandem AAA-ATPase domain"/>
    <property type="match status" value="1"/>
</dbReference>
<evidence type="ECO:0000256" key="1">
    <source>
        <dbReference type="ARBA" id="ARBA00022801"/>
    </source>
</evidence>
<feature type="domain" description="SWIM-type" evidence="4">
    <location>
        <begin position="168"/>
        <end position="206"/>
    </location>
</feature>
<evidence type="ECO:0000256" key="2">
    <source>
        <dbReference type="PROSITE-ProRule" id="PRU00325"/>
    </source>
</evidence>
<evidence type="ECO:0000259" key="4">
    <source>
        <dbReference type="PROSITE" id="PS50966"/>
    </source>
</evidence>
<feature type="region of interest" description="Disordered" evidence="3">
    <location>
        <begin position="265"/>
        <end position="290"/>
    </location>
</feature>
<sequence>MALPYLIKHIYNTGTEEVIRRGKKIHALGNVELMEYDELMGNVVFRVKDDGYATFYKVHINQFKDPKTLSLRCSCPYNLSEICRHKAGALFHLQDMLDKNLLGDKDVAYEQRHTVVKMKQLDLKLIRMLTSQESFAAAEDYLRSSRSNILEAKEERVQATLEYEGETYKLLIQKNEERNFDTSCTCNSDTTHPLCVHKVILLLQLLHNYGPNYFDTIRNWDKEKNKLLALYGYSLDDDLKGKFEFTYTEGKPFLRVLDSSIKRVSATQQAETRPKPIEDKTELPETEEEQENKTLLRLGIVIAANELQYPYLQLDAVQGEPDEDNTKYTSKVARIDLVKFVNTENFNEEDKMLLQQLRKLLPNEISRYLNRNSPFSGIWENIVQQHDDELPDETRHLINEYLHPKIRKIFTELTGSPFVFYLPPGKAYTTANLQQAELSAQFISPEFEVGYANGQYEISCRVKLPLADLSIADNESETPLLFQYHNQFYTWQKPEDIQVIEKFLPSGKITIAAEDWAFQLQQFILPLSKEYNVHFSNVQREELKDVKPEVKVMLKEKGDYLLFQPVFNYRGYDVRSTDKERIILPMADKLLIIQRNTDAEQAFIEKIESLHSHFIRPAEGGTLALKGSEVLRNNWFFLFVDAAKEMNIPVYGFEALKKFRFNTAKPSTRIFISSNTDWFDAKVEIDFGGQKVTVDEVKKALANKQQFVQLEDGTLGILPEEWIRKYALLFRVGDGKSGSMKLSKYHFSVIEELYLQRDEEELFFQLEEKYEKLKENHSIKEIAAPAHLKSILRPYQESGFQWLNYLREVHWGGILADDMGLGKTLQTLSFLHYLKEVNHGLKALVVCPTTLMYNWQNEIKKFTPGISFYVHHGGSRMRDSFLKHPANVIITTYGTLRSDIRQFVEVTFDYVVLDESQAIKNPSSKVTKAAGLLNAKNRLCLSGTPLQNNTFDIYAQMNFLNPGMLGSVEFFKQEFSIPIDKFGEKEQKDHLRKLLYPFILRRTKEQVAKDLPEKQEMVLFCEMGEEQRKIYDAYRNDFRDKILGVVENQGIQKSQLTILQGLMKLRQICDSPAIVKEEERYPNVSVKLEEIGREITENISNHKALIFSQFLGMLALIKEKMKELGVDYEYFDGSSTVAERERAIERFQNDDNCRVFLISLKAGGVGLNLTAADYVYIVDPWWNPAVEQQAIDRTHRIGQTKNIFAYRMICTDTVEDKILKLQERKKSLAKDLITDDEGFVKSLTKEDVEYLFS</sequence>
<evidence type="ECO:0000259" key="6">
    <source>
        <dbReference type="PROSITE" id="PS51194"/>
    </source>
</evidence>
<dbReference type="Pfam" id="PF04434">
    <property type="entry name" value="SWIM"/>
    <property type="match status" value="2"/>
</dbReference>
<keyword evidence="7" id="KW-0723">Serine/threonine-protein kinase</keyword>
<dbReference type="SMART" id="SM00490">
    <property type="entry name" value="HELICc"/>
    <property type="match status" value="1"/>
</dbReference>
<dbReference type="AlphaFoldDB" id="A0A1T4LYW1"/>
<evidence type="ECO:0000259" key="5">
    <source>
        <dbReference type="PROSITE" id="PS51192"/>
    </source>
</evidence>
<dbReference type="Proteomes" id="UP000190888">
    <property type="component" value="Unassembled WGS sequence"/>
</dbReference>
<dbReference type="InterPro" id="IPR014001">
    <property type="entry name" value="Helicase_ATP-bd"/>
</dbReference>
<keyword evidence="7" id="KW-0418">Kinase</keyword>
<dbReference type="SUPFAM" id="SSF52540">
    <property type="entry name" value="P-loop containing nucleoside triphosphate hydrolases"/>
    <property type="match status" value="2"/>
</dbReference>
<dbReference type="SMART" id="SM00487">
    <property type="entry name" value="DEXDc"/>
    <property type="match status" value="1"/>
</dbReference>
<evidence type="ECO:0000256" key="3">
    <source>
        <dbReference type="SAM" id="MobiDB-lite"/>
    </source>
</evidence>
<dbReference type="GO" id="GO:0004674">
    <property type="term" value="F:protein serine/threonine kinase activity"/>
    <property type="evidence" value="ECO:0007669"/>
    <property type="project" value="UniProtKB-KW"/>
</dbReference>
<dbReference type="GO" id="GO:0008270">
    <property type="term" value="F:zinc ion binding"/>
    <property type="evidence" value="ECO:0007669"/>
    <property type="project" value="UniProtKB-KW"/>
</dbReference>
<dbReference type="InterPro" id="IPR007527">
    <property type="entry name" value="Znf_SWIM"/>
</dbReference>
<evidence type="ECO:0000313" key="8">
    <source>
        <dbReference type="Proteomes" id="UP000190888"/>
    </source>
</evidence>
<organism evidence="7 8">
    <name type="scientific">Sediminibacterium ginsengisoli</name>
    <dbReference type="NCBI Taxonomy" id="413434"/>
    <lineage>
        <taxon>Bacteria</taxon>
        <taxon>Pseudomonadati</taxon>
        <taxon>Bacteroidota</taxon>
        <taxon>Chitinophagia</taxon>
        <taxon>Chitinophagales</taxon>
        <taxon>Chitinophagaceae</taxon>
        <taxon>Sediminibacterium</taxon>
    </lineage>
</organism>
<protein>
    <submittedName>
        <fullName evidence="7">Non-specific serine/threonine protein kinase</fullName>
    </submittedName>
</protein>
<dbReference type="Pfam" id="PF08455">
    <property type="entry name" value="SNF2_assoc"/>
    <property type="match status" value="1"/>
</dbReference>
<dbReference type="Gene3D" id="3.40.50.300">
    <property type="entry name" value="P-loop containing nucleotide triphosphate hydrolases"/>
    <property type="match status" value="1"/>
</dbReference>
<dbReference type="PROSITE" id="PS51194">
    <property type="entry name" value="HELICASE_CTER"/>
    <property type="match status" value="1"/>
</dbReference>
<keyword evidence="2" id="KW-0862">Zinc</keyword>
<dbReference type="PROSITE" id="PS50966">
    <property type="entry name" value="ZF_SWIM"/>
    <property type="match status" value="2"/>
</dbReference>
<feature type="domain" description="Helicase ATP-binding" evidence="5">
    <location>
        <begin position="804"/>
        <end position="963"/>
    </location>
</feature>
<feature type="domain" description="Helicase C-terminal" evidence="6">
    <location>
        <begin position="1087"/>
        <end position="1247"/>
    </location>
</feature>
<proteinExistence type="predicted"/>
<keyword evidence="2" id="KW-0863">Zinc-finger</keyword>
<evidence type="ECO:0000313" key="7">
    <source>
        <dbReference type="EMBL" id="SJZ59847.1"/>
    </source>
</evidence>
<dbReference type="InterPro" id="IPR038718">
    <property type="entry name" value="SNF2-like_sf"/>
</dbReference>
<dbReference type="EMBL" id="FUWH01000003">
    <property type="protein sequence ID" value="SJZ59847.1"/>
    <property type="molecule type" value="Genomic_DNA"/>
</dbReference>
<name>A0A1T4LYW1_9BACT</name>
<dbReference type="CDD" id="cd18793">
    <property type="entry name" value="SF2_C_SNF"/>
    <property type="match status" value="1"/>
</dbReference>
<dbReference type="PROSITE" id="PS51192">
    <property type="entry name" value="HELICASE_ATP_BIND_1"/>
    <property type="match status" value="1"/>
</dbReference>
<feature type="compositionally biased region" description="Basic and acidic residues" evidence="3">
    <location>
        <begin position="272"/>
        <end position="283"/>
    </location>
</feature>
<feature type="domain" description="SWIM-type" evidence="4">
    <location>
        <begin position="56"/>
        <end position="94"/>
    </location>
</feature>
<accession>A0A1T4LYW1</accession>